<organism evidence="1 2">
    <name type="scientific">Stieleria maiorica</name>
    <dbReference type="NCBI Taxonomy" id="2795974"/>
    <lineage>
        <taxon>Bacteria</taxon>
        <taxon>Pseudomonadati</taxon>
        <taxon>Planctomycetota</taxon>
        <taxon>Planctomycetia</taxon>
        <taxon>Pirellulales</taxon>
        <taxon>Pirellulaceae</taxon>
        <taxon>Stieleria</taxon>
    </lineage>
</organism>
<evidence type="ECO:0000313" key="1">
    <source>
        <dbReference type="EMBL" id="QEG02322.1"/>
    </source>
</evidence>
<sequence>MSTRAIIATQTYDRGILATYLHFDGYPEHVLPILVDGYLDPDEAIELIEGGELRSLQPRPAEPEYFATSRQTEVLKDESELDRLAR</sequence>
<dbReference type="KEGG" id="smam:Mal15_64090"/>
<reference evidence="1 2" key="1">
    <citation type="submission" date="2019-02" db="EMBL/GenBank/DDBJ databases">
        <title>Planctomycetal bacteria perform biofilm scaping via a novel small molecule.</title>
        <authorList>
            <person name="Jeske O."/>
            <person name="Boedeker C."/>
            <person name="Wiegand S."/>
            <person name="Breitling P."/>
            <person name="Kallscheuer N."/>
            <person name="Jogler M."/>
            <person name="Rohde M."/>
            <person name="Petersen J."/>
            <person name="Medema M.H."/>
            <person name="Surup F."/>
            <person name="Jogler C."/>
        </authorList>
    </citation>
    <scope>NUCLEOTIDE SEQUENCE [LARGE SCALE GENOMIC DNA]</scope>
    <source>
        <strain evidence="1 2">Mal15</strain>
    </source>
</reference>
<dbReference type="AlphaFoldDB" id="A0A5B9MLQ7"/>
<dbReference type="RefSeq" id="WP_147871281.1">
    <property type="nucleotide sequence ID" value="NZ_CP036264.1"/>
</dbReference>
<proteinExistence type="predicted"/>
<dbReference type="EMBL" id="CP036264">
    <property type="protein sequence ID" value="QEG02322.1"/>
    <property type="molecule type" value="Genomic_DNA"/>
</dbReference>
<evidence type="ECO:0000313" key="2">
    <source>
        <dbReference type="Proteomes" id="UP000321353"/>
    </source>
</evidence>
<protein>
    <submittedName>
        <fullName evidence="1">Uncharacterized protein</fullName>
    </submittedName>
</protein>
<keyword evidence="2" id="KW-1185">Reference proteome</keyword>
<gene>
    <name evidence="1" type="ORF">Mal15_64090</name>
</gene>
<accession>A0A5B9MLQ7</accession>
<name>A0A5B9MLQ7_9BACT</name>
<dbReference type="Proteomes" id="UP000321353">
    <property type="component" value="Chromosome"/>
</dbReference>